<dbReference type="Proteomes" id="UP000799444">
    <property type="component" value="Unassembled WGS sequence"/>
</dbReference>
<dbReference type="InterPro" id="IPR058334">
    <property type="entry name" value="DUF8021"/>
</dbReference>
<comment type="caution">
    <text evidence="2">The sequence shown here is derived from an EMBL/GenBank/DDBJ whole genome shotgun (WGS) entry which is preliminary data.</text>
</comment>
<name>A0A9P4UVC7_9PLEO</name>
<accession>A0A9P4UVC7</accession>
<sequence>MLAFLTLFIAGVAADCSRSFLKSATDAYLSAQTAGKPSSLSSFLSSNLTYTENGKAFDIKNSTLAIPIKSDYTFSAHDTAQCASFTEIVAANNPHPYVIHTRIVYAAAKATLIESIVTDEGDWLFNATGTLDLIQHGDNGTGLEDWTRIATAKQDSRAALQAVGDAYFDRFGNASVYVPWGPPCYRIEGGLDARGTLNGSYCEQAYPSTIHVPYRRYVVDEEVGVVDMFIGFPGLDRTQGQIPMPDSHLFRVEGGRIKYLHTASECVVAGCGENNDTLSARGRYSVQWKRALISGS</sequence>
<feature type="domain" description="DUF8021" evidence="1">
    <location>
        <begin position="153"/>
        <end position="263"/>
    </location>
</feature>
<proteinExistence type="predicted"/>
<dbReference type="AlphaFoldDB" id="A0A9P4UVC7"/>
<dbReference type="Pfam" id="PF26061">
    <property type="entry name" value="DUF8021"/>
    <property type="match status" value="1"/>
</dbReference>
<keyword evidence="3" id="KW-1185">Reference proteome</keyword>
<organism evidence="2 3">
    <name type="scientific">Polyplosphaeria fusca</name>
    <dbReference type="NCBI Taxonomy" id="682080"/>
    <lineage>
        <taxon>Eukaryota</taxon>
        <taxon>Fungi</taxon>
        <taxon>Dikarya</taxon>
        <taxon>Ascomycota</taxon>
        <taxon>Pezizomycotina</taxon>
        <taxon>Dothideomycetes</taxon>
        <taxon>Pleosporomycetidae</taxon>
        <taxon>Pleosporales</taxon>
        <taxon>Tetraplosphaeriaceae</taxon>
        <taxon>Polyplosphaeria</taxon>
    </lineage>
</organism>
<evidence type="ECO:0000313" key="3">
    <source>
        <dbReference type="Proteomes" id="UP000799444"/>
    </source>
</evidence>
<evidence type="ECO:0000313" key="2">
    <source>
        <dbReference type="EMBL" id="KAF2728099.1"/>
    </source>
</evidence>
<gene>
    <name evidence="2" type="ORF">EJ04DRAFT_593181</name>
</gene>
<protein>
    <recommendedName>
        <fullName evidence="1">DUF8021 domain-containing protein</fullName>
    </recommendedName>
</protein>
<reference evidence="2" key="1">
    <citation type="journal article" date="2020" name="Stud. Mycol.">
        <title>101 Dothideomycetes genomes: a test case for predicting lifestyles and emergence of pathogens.</title>
        <authorList>
            <person name="Haridas S."/>
            <person name="Albert R."/>
            <person name="Binder M."/>
            <person name="Bloem J."/>
            <person name="Labutti K."/>
            <person name="Salamov A."/>
            <person name="Andreopoulos B."/>
            <person name="Baker S."/>
            <person name="Barry K."/>
            <person name="Bills G."/>
            <person name="Bluhm B."/>
            <person name="Cannon C."/>
            <person name="Castanera R."/>
            <person name="Culley D."/>
            <person name="Daum C."/>
            <person name="Ezra D."/>
            <person name="Gonzalez J."/>
            <person name="Henrissat B."/>
            <person name="Kuo A."/>
            <person name="Liang C."/>
            <person name="Lipzen A."/>
            <person name="Lutzoni F."/>
            <person name="Magnuson J."/>
            <person name="Mondo S."/>
            <person name="Nolan M."/>
            <person name="Ohm R."/>
            <person name="Pangilinan J."/>
            <person name="Park H.-J."/>
            <person name="Ramirez L."/>
            <person name="Alfaro M."/>
            <person name="Sun H."/>
            <person name="Tritt A."/>
            <person name="Yoshinaga Y."/>
            <person name="Zwiers L.-H."/>
            <person name="Turgeon B."/>
            <person name="Goodwin S."/>
            <person name="Spatafora J."/>
            <person name="Crous P."/>
            <person name="Grigoriev I."/>
        </authorList>
    </citation>
    <scope>NUCLEOTIDE SEQUENCE</scope>
    <source>
        <strain evidence="2">CBS 125425</strain>
    </source>
</reference>
<evidence type="ECO:0000259" key="1">
    <source>
        <dbReference type="Pfam" id="PF26061"/>
    </source>
</evidence>
<dbReference type="OrthoDB" id="3515051at2759"/>
<dbReference type="EMBL" id="ML996296">
    <property type="protein sequence ID" value="KAF2728099.1"/>
    <property type="molecule type" value="Genomic_DNA"/>
</dbReference>